<comment type="caution">
    <text evidence="6">The sequence shown here is derived from an EMBL/GenBank/DDBJ whole genome shotgun (WGS) entry which is preliminary data.</text>
</comment>
<evidence type="ECO:0000313" key="6">
    <source>
        <dbReference type="EMBL" id="GAA1869936.1"/>
    </source>
</evidence>
<feature type="region of interest" description="Disordered" evidence="4">
    <location>
        <begin position="1"/>
        <end position="20"/>
    </location>
</feature>
<proteinExistence type="predicted"/>
<evidence type="ECO:0000256" key="1">
    <source>
        <dbReference type="ARBA" id="ARBA00001974"/>
    </source>
</evidence>
<dbReference type="PRINTS" id="PR00420">
    <property type="entry name" value="RNGMNOXGNASE"/>
</dbReference>
<evidence type="ECO:0000256" key="3">
    <source>
        <dbReference type="ARBA" id="ARBA00022827"/>
    </source>
</evidence>
<sequence>MSESTTRTDTAGRPGPATETDVVVVGAGPTGLLLAGDLAAAGVRVTVVERRPEGISNLSRAFAVHARTLEQLDARGLADQVLATGARLDTLRLLDTLVLDLGHLPSRYPYLLVTPQYEVERALLERARAAGVTFRHDAEVTALAQDDDGVTLTLTTPGGPATLRAAYAVGCDGHRSAVRELAGLPFPGQAVIRSMVLADVRLSEPPQSVLTVSTRGDVFCFLAPFGDGYHRVIGWHWGQDVPEDTPLDLPEVRELMRLAFGTDHGLLDARWTSRFHSDERQAPHYRVGRVLIAGDAAHVHSPAGGQGMNTGLQDAANLSWKLAAVVRGDVTGSAADALLDTYESERHPIGRLVLRGSGALVRAASSRGVAGRVFSLFAGQVVDRLAPMKRRATSIISGVGLRYGRPRGAHPLTGRRAGDLPLVAGPAGTRLYEALREGRPVLVLPEGADDAAAPAGIADPVVAAALAAGPATVRRADGGTTTLLVRPDGYIAWAR</sequence>
<dbReference type="Proteomes" id="UP001501094">
    <property type="component" value="Unassembled WGS sequence"/>
</dbReference>
<dbReference type="Gene3D" id="3.50.50.60">
    <property type="entry name" value="FAD/NAD(P)-binding domain"/>
    <property type="match status" value="1"/>
</dbReference>
<evidence type="ECO:0000259" key="5">
    <source>
        <dbReference type="Pfam" id="PF01494"/>
    </source>
</evidence>
<dbReference type="SUPFAM" id="SSF51905">
    <property type="entry name" value="FAD/NAD(P)-binding domain"/>
    <property type="match status" value="1"/>
</dbReference>
<evidence type="ECO:0000256" key="4">
    <source>
        <dbReference type="SAM" id="MobiDB-lite"/>
    </source>
</evidence>
<keyword evidence="7" id="KW-1185">Reference proteome</keyword>
<comment type="cofactor">
    <cofactor evidence="1">
        <name>FAD</name>
        <dbReference type="ChEBI" id="CHEBI:57692"/>
    </cofactor>
</comment>
<evidence type="ECO:0000313" key="7">
    <source>
        <dbReference type="Proteomes" id="UP001501094"/>
    </source>
</evidence>
<dbReference type="PANTHER" id="PTHR43004">
    <property type="entry name" value="TRK SYSTEM POTASSIUM UPTAKE PROTEIN"/>
    <property type="match status" value="1"/>
</dbReference>
<dbReference type="EMBL" id="BAAANL010000006">
    <property type="protein sequence ID" value="GAA1869936.1"/>
    <property type="molecule type" value="Genomic_DNA"/>
</dbReference>
<feature type="domain" description="FAD-binding" evidence="5">
    <location>
        <begin position="19"/>
        <end position="355"/>
    </location>
</feature>
<dbReference type="Gene3D" id="3.30.70.2450">
    <property type="match status" value="1"/>
</dbReference>
<keyword evidence="6" id="KW-0560">Oxidoreductase</keyword>
<name>A0ABN2NM27_9MICO</name>
<dbReference type="InterPro" id="IPR036188">
    <property type="entry name" value="FAD/NAD-bd_sf"/>
</dbReference>
<evidence type="ECO:0000256" key="2">
    <source>
        <dbReference type="ARBA" id="ARBA00022630"/>
    </source>
</evidence>
<protein>
    <submittedName>
        <fullName evidence="6">FAD-dependent monooxygenase</fullName>
    </submittedName>
</protein>
<dbReference type="Pfam" id="PF01494">
    <property type="entry name" value="FAD_binding_3"/>
    <property type="match status" value="1"/>
</dbReference>
<dbReference type="InterPro" id="IPR050641">
    <property type="entry name" value="RIFMO-like"/>
</dbReference>
<dbReference type="Gene3D" id="3.40.30.120">
    <property type="match status" value="1"/>
</dbReference>
<reference evidence="6 7" key="1">
    <citation type="journal article" date="2019" name="Int. J. Syst. Evol. Microbiol.">
        <title>The Global Catalogue of Microorganisms (GCM) 10K type strain sequencing project: providing services to taxonomists for standard genome sequencing and annotation.</title>
        <authorList>
            <consortium name="The Broad Institute Genomics Platform"/>
            <consortium name="The Broad Institute Genome Sequencing Center for Infectious Disease"/>
            <person name="Wu L."/>
            <person name="Ma J."/>
        </authorList>
    </citation>
    <scope>NUCLEOTIDE SEQUENCE [LARGE SCALE GENOMIC DNA]</scope>
    <source>
        <strain evidence="6 7">JCM 14326</strain>
    </source>
</reference>
<dbReference type="Pfam" id="PF21274">
    <property type="entry name" value="Rng_hyd_C"/>
    <property type="match status" value="1"/>
</dbReference>
<keyword evidence="6" id="KW-0503">Monooxygenase</keyword>
<dbReference type="GO" id="GO:0004497">
    <property type="term" value="F:monooxygenase activity"/>
    <property type="evidence" value="ECO:0007669"/>
    <property type="project" value="UniProtKB-KW"/>
</dbReference>
<keyword evidence="3" id="KW-0274">FAD</keyword>
<gene>
    <name evidence="6" type="ORF">GCM10009751_31060</name>
</gene>
<dbReference type="InterPro" id="IPR002938">
    <property type="entry name" value="FAD-bd"/>
</dbReference>
<accession>A0ABN2NM27</accession>
<dbReference type="PANTHER" id="PTHR43004:SF19">
    <property type="entry name" value="BINDING MONOOXYGENASE, PUTATIVE (JCVI)-RELATED"/>
    <property type="match status" value="1"/>
</dbReference>
<dbReference type="RefSeq" id="WP_344104595.1">
    <property type="nucleotide sequence ID" value="NZ_BAAANL010000006.1"/>
</dbReference>
<organism evidence="6 7">
    <name type="scientific">Myceligenerans crystallogenes</name>
    <dbReference type="NCBI Taxonomy" id="316335"/>
    <lineage>
        <taxon>Bacteria</taxon>
        <taxon>Bacillati</taxon>
        <taxon>Actinomycetota</taxon>
        <taxon>Actinomycetes</taxon>
        <taxon>Micrococcales</taxon>
        <taxon>Promicromonosporaceae</taxon>
        <taxon>Myceligenerans</taxon>
    </lineage>
</organism>
<keyword evidence="2" id="KW-0285">Flavoprotein</keyword>